<dbReference type="RefSeq" id="WP_206290210.1">
    <property type="nucleotide sequence ID" value="NZ_CP063458.1"/>
</dbReference>
<keyword evidence="1" id="KW-0378">Hydrolase</keyword>
<dbReference type="InterPro" id="IPR052016">
    <property type="entry name" value="Bact_Sigma-Reg"/>
</dbReference>
<proteinExistence type="predicted"/>
<sequence>MTAESQNLDPAAGQHVMQCMEVWGGNQVFDSSLALPGLDAWVYSRPYAQAAVGGDVYYVSSCATGRITRLLVADVTGHGKAVGDLAVGLRTLMRRFVNYIDQGRFVREMNGQFAELSRRGNFATAVVTTFFGPTRKLSICNAGHPPPLIYRAATGRWSFLENSARDDDPNPANLPLGILELSDYDVFDTDLDVGDLVVCYTDSLPESFDEEGKMLGQAGLLREVAEVPVGEPATLVGRILEHIRSLYASNLDGDDVTVLLFRPNGTANSTPLSERLLAPFRIAKAMVRSITHKDEPIPWPEVSVANVGGAVIPSLSKPGATSDPTQSTT</sequence>
<dbReference type="SMART" id="SM00331">
    <property type="entry name" value="PP2C_SIG"/>
    <property type="match status" value="1"/>
</dbReference>
<dbReference type="PANTHER" id="PTHR43156:SF2">
    <property type="entry name" value="STAGE II SPORULATION PROTEIN E"/>
    <property type="match status" value="1"/>
</dbReference>
<dbReference type="PANTHER" id="PTHR43156">
    <property type="entry name" value="STAGE II SPORULATION PROTEIN E-RELATED"/>
    <property type="match status" value="1"/>
</dbReference>
<name>A0A7M2WPY5_9BACT</name>
<accession>A0A7M2WPY5</accession>
<dbReference type="KEGG" id="hbs:IPV69_13525"/>
<dbReference type="Proteomes" id="UP000593765">
    <property type="component" value="Chromosome"/>
</dbReference>
<evidence type="ECO:0000259" key="2">
    <source>
        <dbReference type="SMART" id="SM00331"/>
    </source>
</evidence>
<dbReference type="Gene3D" id="3.60.40.10">
    <property type="entry name" value="PPM-type phosphatase domain"/>
    <property type="match status" value="1"/>
</dbReference>
<evidence type="ECO:0000313" key="4">
    <source>
        <dbReference type="Proteomes" id="UP000593765"/>
    </source>
</evidence>
<keyword evidence="4" id="KW-1185">Reference proteome</keyword>
<protein>
    <submittedName>
        <fullName evidence="3">Serine/threonine-protein phosphatase</fullName>
    </submittedName>
</protein>
<dbReference type="AlphaFoldDB" id="A0A7M2WPY5"/>
<reference evidence="3 4" key="1">
    <citation type="submission" date="2020-10" db="EMBL/GenBank/DDBJ databases">
        <title>Wide distribution of Phycisphaera-like planctomycetes from WD2101 soil group in peatlands and genome analysis of the first cultivated representative.</title>
        <authorList>
            <person name="Dedysh S.N."/>
            <person name="Beletsky A.V."/>
            <person name="Ivanova A."/>
            <person name="Kulichevskaya I.S."/>
            <person name="Suzina N.E."/>
            <person name="Philippov D.A."/>
            <person name="Rakitin A.L."/>
            <person name="Mardanov A.V."/>
            <person name="Ravin N.V."/>
        </authorList>
    </citation>
    <scope>NUCLEOTIDE SEQUENCE [LARGE SCALE GENOMIC DNA]</scope>
    <source>
        <strain evidence="3 4">M1803</strain>
    </source>
</reference>
<dbReference type="EMBL" id="CP063458">
    <property type="protein sequence ID" value="QOV87312.1"/>
    <property type="molecule type" value="Genomic_DNA"/>
</dbReference>
<dbReference type="SUPFAM" id="SSF81606">
    <property type="entry name" value="PP2C-like"/>
    <property type="match status" value="1"/>
</dbReference>
<organism evidence="3 4">
    <name type="scientific">Humisphaera borealis</name>
    <dbReference type="NCBI Taxonomy" id="2807512"/>
    <lineage>
        <taxon>Bacteria</taxon>
        <taxon>Pseudomonadati</taxon>
        <taxon>Planctomycetota</taxon>
        <taxon>Phycisphaerae</taxon>
        <taxon>Tepidisphaerales</taxon>
        <taxon>Tepidisphaeraceae</taxon>
        <taxon>Humisphaera</taxon>
    </lineage>
</organism>
<feature type="domain" description="PPM-type phosphatase" evidence="2">
    <location>
        <begin position="38"/>
        <end position="263"/>
    </location>
</feature>
<evidence type="ECO:0000313" key="3">
    <source>
        <dbReference type="EMBL" id="QOV87312.1"/>
    </source>
</evidence>
<dbReference type="GO" id="GO:0016791">
    <property type="term" value="F:phosphatase activity"/>
    <property type="evidence" value="ECO:0007669"/>
    <property type="project" value="TreeGrafter"/>
</dbReference>
<dbReference type="Pfam" id="PF07228">
    <property type="entry name" value="SpoIIE"/>
    <property type="match status" value="1"/>
</dbReference>
<dbReference type="InterPro" id="IPR001932">
    <property type="entry name" value="PPM-type_phosphatase-like_dom"/>
</dbReference>
<gene>
    <name evidence="3" type="ORF">IPV69_13525</name>
</gene>
<dbReference type="InterPro" id="IPR036457">
    <property type="entry name" value="PPM-type-like_dom_sf"/>
</dbReference>
<evidence type="ECO:0000256" key="1">
    <source>
        <dbReference type="ARBA" id="ARBA00022801"/>
    </source>
</evidence>